<dbReference type="Gene3D" id="3.30.565.10">
    <property type="entry name" value="Histidine kinase-like ATPase, C-terminal domain"/>
    <property type="match status" value="1"/>
</dbReference>
<dbReference type="InterPro" id="IPR004358">
    <property type="entry name" value="Sig_transdc_His_kin-like_C"/>
</dbReference>
<sequence length="305" mass="35239">MIWLIIVILCVIISFQFFYIRNTKNQLKEISNALDDVVNGNLDRRFLANEDSAISELVYKINDIIIQNKNKFLETDKSEKAYKKLVTSLSHDIRTPLSSLIGYLEVLENNSCSQEEQKKFLKIAKNKAIILGEYIQSLFQWLKLESGEWIYNFEKENICELTRVILTDWIIRLEENNIKFEFDIPEEALYLVTDKNVYERIINNILSNIIKHSEANFLSFKLSLNHSDIVIEITDNGVGISEQDLPFIFNRLYKCDSSRTENSNGLGLAITKELTSAIGGTIYAKSKLNKGTTFVLNFHINMNKE</sequence>
<comment type="subcellular location">
    <subcellularLocation>
        <location evidence="2">Cell membrane</location>
        <topology evidence="2">Multi-pass membrane protein</topology>
    </subcellularLocation>
</comment>
<dbReference type="SMART" id="SM00388">
    <property type="entry name" value="HisKA"/>
    <property type="match status" value="1"/>
</dbReference>
<protein>
    <recommendedName>
        <fullName evidence="3">histidine kinase</fullName>
        <ecNumber evidence="3">2.7.13.3</ecNumber>
    </recommendedName>
</protein>
<evidence type="ECO:0000256" key="11">
    <source>
        <dbReference type="ARBA" id="ARBA00022989"/>
    </source>
</evidence>
<dbReference type="GO" id="GO:0000155">
    <property type="term" value="F:phosphorelay sensor kinase activity"/>
    <property type="evidence" value="ECO:0007669"/>
    <property type="project" value="InterPro"/>
</dbReference>
<dbReference type="PANTHER" id="PTHR45528">
    <property type="entry name" value="SENSOR HISTIDINE KINASE CPXA"/>
    <property type="match status" value="1"/>
</dbReference>
<evidence type="ECO:0000256" key="5">
    <source>
        <dbReference type="ARBA" id="ARBA00022553"/>
    </source>
</evidence>
<keyword evidence="5" id="KW-0597">Phosphoprotein</keyword>
<evidence type="ECO:0000256" key="6">
    <source>
        <dbReference type="ARBA" id="ARBA00022679"/>
    </source>
</evidence>
<keyword evidence="8" id="KW-0547">Nucleotide-binding</keyword>
<reference evidence="15" key="1">
    <citation type="submission" date="2019-11" db="EMBL/GenBank/DDBJ databases">
        <authorList>
            <person name="Feng L."/>
        </authorList>
    </citation>
    <scope>NUCLEOTIDE SEQUENCE</scope>
    <source>
        <strain evidence="15">CTertiumLFYP3</strain>
    </source>
</reference>
<dbReference type="RefSeq" id="WP_156627914.1">
    <property type="nucleotide sequence ID" value="NZ_CACRTO010000049.1"/>
</dbReference>
<dbReference type="Gene3D" id="1.10.287.130">
    <property type="match status" value="1"/>
</dbReference>
<evidence type="ECO:0000256" key="7">
    <source>
        <dbReference type="ARBA" id="ARBA00022692"/>
    </source>
</evidence>
<dbReference type="CDD" id="cd00075">
    <property type="entry name" value="HATPase"/>
    <property type="match status" value="1"/>
</dbReference>
<keyword evidence="7" id="KW-0812">Transmembrane</keyword>
<keyword evidence="13" id="KW-0472">Membrane</keyword>
<evidence type="ECO:0000256" key="3">
    <source>
        <dbReference type="ARBA" id="ARBA00012438"/>
    </source>
</evidence>
<dbReference type="InterPro" id="IPR003661">
    <property type="entry name" value="HisK_dim/P_dom"/>
</dbReference>
<dbReference type="InterPro" id="IPR050398">
    <property type="entry name" value="HssS/ArlS-like"/>
</dbReference>
<evidence type="ECO:0000256" key="13">
    <source>
        <dbReference type="ARBA" id="ARBA00023136"/>
    </source>
</evidence>
<comment type="catalytic activity">
    <reaction evidence="1">
        <text>ATP + protein L-histidine = ADP + protein N-phospho-L-histidine.</text>
        <dbReference type="EC" id="2.7.13.3"/>
    </reaction>
</comment>
<evidence type="ECO:0000256" key="9">
    <source>
        <dbReference type="ARBA" id="ARBA00022777"/>
    </source>
</evidence>
<dbReference type="EMBL" id="CACRTO010000049">
    <property type="protein sequence ID" value="VYU68227.1"/>
    <property type="molecule type" value="Genomic_DNA"/>
</dbReference>
<dbReference type="GO" id="GO:0005524">
    <property type="term" value="F:ATP binding"/>
    <property type="evidence" value="ECO:0007669"/>
    <property type="project" value="UniProtKB-KW"/>
</dbReference>
<dbReference type="PRINTS" id="PR00344">
    <property type="entry name" value="BCTRLSENSOR"/>
</dbReference>
<evidence type="ECO:0000256" key="4">
    <source>
        <dbReference type="ARBA" id="ARBA00022475"/>
    </source>
</evidence>
<accession>A0A6N3GTP9</accession>
<dbReference type="SMART" id="SM00387">
    <property type="entry name" value="HATPase_c"/>
    <property type="match status" value="1"/>
</dbReference>
<dbReference type="InterPro" id="IPR036890">
    <property type="entry name" value="HATPase_C_sf"/>
</dbReference>
<dbReference type="Pfam" id="PF02518">
    <property type="entry name" value="HATPase_c"/>
    <property type="match status" value="1"/>
</dbReference>
<evidence type="ECO:0000256" key="12">
    <source>
        <dbReference type="ARBA" id="ARBA00023012"/>
    </source>
</evidence>
<evidence type="ECO:0000256" key="10">
    <source>
        <dbReference type="ARBA" id="ARBA00022840"/>
    </source>
</evidence>
<dbReference type="InterPro" id="IPR003594">
    <property type="entry name" value="HATPase_dom"/>
</dbReference>
<organism evidence="15">
    <name type="scientific">Clostridium tertium</name>
    <dbReference type="NCBI Taxonomy" id="1559"/>
    <lineage>
        <taxon>Bacteria</taxon>
        <taxon>Bacillati</taxon>
        <taxon>Bacillota</taxon>
        <taxon>Clostridia</taxon>
        <taxon>Eubacteriales</taxon>
        <taxon>Clostridiaceae</taxon>
        <taxon>Clostridium</taxon>
    </lineage>
</organism>
<dbReference type="PANTHER" id="PTHR45528:SF1">
    <property type="entry name" value="SENSOR HISTIDINE KINASE CPXA"/>
    <property type="match status" value="1"/>
</dbReference>
<dbReference type="Pfam" id="PF00512">
    <property type="entry name" value="HisKA"/>
    <property type="match status" value="1"/>
</dbReference>
<dbReference type="GO" id="GO:0005886">
    <property type="term" value="C:plasma membrane"/>
    <property type="evidence" value="ECO:0007669"/>
    <property type="project" value="UniProtKB-SubCell"/>
</dbReference>
<keyword evidence="9 15" id="KW-0418">Kinase</keyword>
<dbReference type="AlphaFoldDB" id="A0A6N3GTP9"/>
<evidence type="ECO:0000256" key="8">
    <source>
        <dbReference type="ARBA" id="ARBA00022741"/>
    </source>
</evidence>
<dbReference type="SUPFAM" id="SSF55874">
    <property type="entry name" value="ATPase domain of HSP90 chaperone/DNA topoisomerase II/histidine kinase"/>
    <property type="match status" value="1"/>
</dbReference>
<evidence type="ECO:0000256" key="2">
    <source>
        <dbReference type="ARBA" id="ARBA00004651"/>
    </source>
</evidence>
<feature type="domain" description="Histidine kinase" evidence="14">
    <location>
        <begin position="88"/>
        <end position="302"/>
    </location>
</feature>
<dbReference type="EC" id="2.7.13.3" evidence="3"/>
<gene>
    <name evidence="15" type="primary">yycG_1</name>
    <name evidence="15" type="ORF">CTLFYP3_00125</name>
</gene>
<evidence type="ECO:0000313" key="15">
    <source>
        <dbReference type="EMBL" id="VYU68227.1"/>
    </source>
</evidence>
<evidence type="ECO:0000259" key="14">
    <source>
        <dbReference type="PROSITE" id="PS50109"/>
    </source>
</evidence>
<keyword evidence="11" id="KW-1133">Transmembrane helix</keyword>
<name>A0A6N3GTP9_9CLOT</name>
<dbReference type="CDD" id="cd00082">
    <property type="entry name" value="HisKA"/>
    <property type="match status" value="1"/>
</dbReference>
<proteinExistence type="predicted"/>
<keyword evidence="4" id="KW-1003">Cell membrane</keyword>
<keyword evidence="10" id="KW-0067">ATP-binding</keyword>
<keyword evidence="12" id="KW-0902">Two-component regulatory system</keyword>
<dbReference type="SUPFAM" id="SSF47384">
    <property type="entry name" value="Homodimeric domain of signal transducing histidine kinase"/>
    <property type="match status" value="1"/>
</dbReference>
<evidence type="ECO:0000256" key="1">
    <source>
        <dbReference type="ARBA" id="ARBA00000085"/>
    </source>
</evidence>
<dbReference type="InterPro" id="IPR036097">
    <property type="entry name" value="HisK_dim/P_sf"/>
</dbReference>
<keyword evidence="6 15" id="KW-0808">Transferase</keyword>
<dbReference type="PROSITE" id="PS50109">
    <property type="entry name" value="HIS_KIN"/>
    <property type="match status" value="1"/>
</dbReference>
<dbReference type="InterPro" id="IPR005467">
    <property type="entry name" value="His_kinase_dom"/>
</dbReference>